<evidence type="ECO:0000259" key="1">
    <source>
        <dbReference type="Pfam" id="PF05699"/>
    </source>
</evidence>
<organism evidence="2 3">
    <name type="scientific">Mikania micrantha</name>
    <name type="common">bitter vine</name>
    <dbReference type="NCBI Taxonomy" id="192012"/>
    <lineage>
        <taxon>Eukaryota</taxon>
        <taxon>Viridiplantae</taxon>
        <taxon>Streptophyta</taxon>
        <taxon>Embryophyta</taxon>
        <taxon>Tracheophyta</taxon>
        <taxon>Spermatophyta</taxon>
        <taxon>Magnoliopsida</taxon>
        <taxon>eudicotyledons</taxon>
        <taxon>Gunneridae</taxon>
        <taxon>Pentapetalae</taxon>
        <taxon>asterids</taxon>
        <taxon>campanulids</taxon>
        <taxon>Asterales</taxon>
        <taxon>Asteraceae</taxon>
        <taxon>Asteroideae</taxon>
        <taxon>Heliantheae alliance</taxon>
        <taxon>Eupatorieae</taxon>
        <taxon>Mikania</taxon>
    </lineage>
</organism>
<dbReference type="EMBL" id="SZYD01000018">
    <property type="protein sequence ID" value="KAD2805800.1"/>
    <property type="molecule type" value="Genomic_DNA"/>
</dbReference>
<dbReference type="AlphaFoldDB" id="A0A5N6LW93"/>
<gene>
    <name evidence="2" type="ORF">E3N88_39177</name>
</gene>
<comment type="caution">
    <text evidence="2">The sequence shown here is derived from an EMBL/GenBank/DDBJ whole genome shotgun (WGS) entry which is preliminary data.</text>
</comment>
<feature type="domain" description="HAT C-terminal dimerisation" evidence="1">
    <location>
        <begin position="210"/>
        <end position="275"/>
    </location>
</feature>
<dbReference type="InterPro" id="IPR012337">
    <property type="entry name" value="RNaseH-like_sf"/>
</dbReference>
<keyword evidence="3" id="KW-1185">Reference proteome</keyword>
<protein>
    <recommendedName>
        <fullName evidence="1">HAT C-terminal dimerisation domain-containing protein</fullName>
    </recommendedName>
</protein>
<dbReference type="SUPFAM" id="SSF53098">
    <property type="entry name" value="Ribonuclease H-like"/>
    <property type="match status" value="1"/>
</dbReference>
<dbReference type="OrthoDB" id="1937290at2759"/>
<dbReference type="InterPro" id="IPR008906">
    <property type="entry name" value="HATC_C_dom"/>
</dbReference>
<dbReference type="GO" id="GO:0046983">
    <property type="term" value="F:protein dimerization activity"/>
    <property type="evidence" value="ECO:0007669"/>
    <property type="project" value="InterPro"/>
</dbReference>
<dbReference type="Proteomes" id="UP000326396">
    <property type="component" value="Linkage Group LG8"/>
</dbReference>
<name>A0A5N6LW93_9ASTR</name>
<evidence type="ECO:0000313" key="2">
    <source>
        <dbReference type="EMBL" id="KAD2805800.1"/>
    </source>
</evidence>
<reference evidence="2 3" key="1">
    <citation type="submission" date="2019-05" db="EMBL/GenBank/DDBJ databases">
        <title>Mikania micrantha, genome provides insights into the molecular mechanism of rapid growth.</title>
        <authorList>
            <person name="Liu B."/>
        </authorList>
    </citation>
    <scope>NUCLEOTIDE SEQUENCE [LARGE SCALE GENOMIC DNA]</scope>
    <source>
        <strain evidence="2">NLD-2019</strain>
        <tissue evidence="2">Leaf</tissue>
    </source>
</reference>
<dbReference type="Pfam" id="PF05699">
    <property type="entry name" value="Dimer_Tnp_hAT"/>
    <property type="match status" value="1"/>
</dbReference>
<proteinExistence type="predicted"/>
<accession>A0A5N6LW93</accession>
<sequence>MEQSERRHSSRRRNFRWIRVEAWSNHELGELEEWWSAGFEQTGRGPGDVFFKGYHLWANQESKNQESSSLEEPPLWDYVSKIEKQGGGGTWKFKCNLCNEIRQGSYPRFRAHLLGIKGSGISICKKATTGDKLEMKRLEDTYKEKKSESKSKEVELPCESSVGFKKRKVIQDYLRMKCLRRFFPNDDEYRRVIDEYAMFSMKSGTFEDLTSIEHKDTMEPKNWWVNFDAQTPFLQALAFRLLGQSSSSSCVERNWSTYAFIHSLRRKNLTTSRAQYLVHGRSKCYNASLLVWGGCRNCHCQLSLENRLEVSNTVVPKVARSCMSQSGQHYLTLARYWLACTIVQGSCMARHYLVSRSCKFMHGRARVSTTMLGLGTACVGSGVGLL</sequence>
<evidence type="ECO:0000313" key="3">
    <source>
        <dbReference type="Proteomes" id="UP000326396"/>
    </source>
</evidence>